<protein>
    <submittedName>
        <fullName evidence="1">Recombinase RecT</fullName>
    </submittedName>
</protein>
<dbReference type="GO" id="GO:0003677">
    <property type="term" value="F:DNA binding"/>
    <property type="evidence" value="ECO:0007669"/>
    <property type="project" value="InterPro"/>
</dbReference>
<dbReference type="EMBL" id="JABEMD010000012">
    <property type="protein sequence ID" value="NNH11134.1"/>
    <property type="molecule type" value="Genomic_DNA"/>
</dbReference>
<reference evidence="1 2" key="1">
    <citation type="submission" date="2020-05" db="EMBL/GenBank/DDBJ databases">
        <title>MicrobeNet Type strains.</title>
        <authorList>
            <person name="Nicholson A.C."/>
        </authorList>
    </citation>
    <scope>NUCLEOTIDE SEQUENCE [LARGE SCALE GENOMIC DNA]</scope>
    <source>
        <strain evidence="1 2">ATCC 700815</strain>
    </source>
</reference>
<dbReference type="GO" id="GO:0006259">
    <property type="term" value="P:DNA metabolic process"/>
    <property type="evidence" value="ECO:0007669"/>
    <property type="project" value="InterPro"/>
</dbReference>
<dbReference type="Pfam" id="PF03837">
    <property type="entry name" value="RecT"/>
    <property type="match status" value="1"/>
</dbReference>
<dbReference type="Proteomes" id="UP000542973">
    <property type="component" value="Unassembled WGS sequence"/>
</dbReference>
<comment type="caution">
    <text evidence="1">The sequence shown here is derived from an EMBL/GenBank/DDBJ whole genome shotgun (WGS) entry which is preliminary data.</text>
</comment>
<gene>
    <name evidence="1" type="ORF">HLB16_09610</name>
</gene>
<evidence type="ECO:0000313" key="2">
    <source>
        <dbReference type="Proteomes" id="UP000542973"/>
    </source>
</evidence>
<name>A0A849BAI4_9BURK</name>
<dbReference type="InterPro" id="IPR018330">
    <property type="entry name" value="RecT_fam"/>
</dbReference>
<evidence type="ECO:0000313" key="1">
    <source>
        <dbReference type="EMBL" id="NNH11134.1"/>
    </source>
</evidence>
<dbReference type="AlphaFoldDB" id="A0A849BAI4"/>
<sequence>MDSVIRIADLMASGRTTIPKHLQGSQGDCFAVSLQAMQWGMNPFAVAQKTHLVNGTLGYEAQLVIAVLNSSPALATRLNFEWSDNWVGVNGKTDKSPDRWCRVWATLKGETEPRVLEVSMAQVGDTRNSPNWATDPRQQLAYLAAKRWGRLHAPDVILGVYTPDELQDGSAIASMPPPRKPAEIAAAALPQPAERTDELNNIIFNLEMVAKSEGATALAEEWSMLTKEQRKAIGQDELKRLKELAGEGRANEGGDGDE</sequence>
<proteinExistence type="predicted"/>
<organism evidence="1 2">
    <name type="scientific">Cupriavidus gilardii</name>
    <dbReference type="NCBI Taxonomy" id="82541"/>
    <lineage>
        <taxon>Bacteria</taxon>
        <taxon>Pseudomonadati</taxon>
        <taxon>Pseudomonadota</taxon>
        <taxon>Betaproteobacteria</taxon>
        <taxon>Burkholderiales</taxon>
        <taxon>Burkholderiaceae</taxon>
        <taxon>Cupriavidus</taxon>
    </lineage>
</organism>
<accession>A0A849BAI4</accession>